<dbReference type="AlphaFoldDB" id="A0AAV1K4F6"/>
<sequence>MCHSGYINTEQWNSQPSQLLPRLRVLTIGGPLYLYSCCWMRRHGGNRTDNWTGLALLNCDEGCYFFAGKAPSRRLV</sequence>
<gene>
    <name evidence="1" type="ORF">LNINA_LOCUS14830</name>
</gene>
<evidence type="ECO:0000313" key="1">
    <source>
        <dbReference type="EMBL" id="CAK1556057.1"/>
    </source>
</evidence>
<organism evidence="1 2">
    <name type="scientific">Leptosia nina</name>
    <dbReference type="NCBI Taxonomy" id="320188"/>
    <lineage>
        <taxon>Eukaryota</taxon>
        <taxon>Metazoa</taxon>
        <taxon>Ecdysozoa</taxon>
        <taxon>Arthropoda</taxon>
        <taxon>Hexapoda</taxon>
        <taxon>Insecta</taxon>
        <taxon>Pterygota</taxon>
        <taxon>Neoptera</taxon>
        <taxon>Endopterygota</taxon>
        <taxon>Lepidoptera</taxon>
        <taxon>Glossata</taxon>
        <taxon>Ditrysia</taxon>
        <taxon>Papilionoidea</taxon>
        <taxon>Pieridae</taxon>
        <taxon>Pierinae</taxon>
        <taxon>Leptosia</taxon>
    </lineage>
</organism>
<dbReference type="EMBL" id="CAVLEF010000281">
    <property type="protein sequence ID" value="CAK1556057.1"/>
    <property type="molecule type" value="Genomic_DNA"/>
</dbReference>
<protein>
    <submittedName>
        <fullName evidence="1">Uncharacterized protein</fullName>
    </submittedName>
</protein>
<dbReference type="Proteomes" id="UP001497472">
    <property type="component" value="Unassembled WGS sequence"/>
</dbReference>
<accession>A0AAV1K4F6</accession>
<reference evidence="1 2" key="1">
    <citation type="submission" date="2023-11" db="EMBL/GenBank/DDBJ databases">
        <authorList>
            <person name="Okamura Y."/>
        </authorList>
    </citation>
    <scope>NUCLEOTIDE SEQUENCE [LARGE SCALE GENOMIC DNA]</scope>
</reference>
<comment type="caution">
    <text evidence="1">The sequence shown here is derived from an EMBL/GenBank/DDBJ whole genome shotgun (WGS) entry which is preliminary data.</text>
</comment>
<proteinExistence type="predicted"/>
<evidence type="ECO:0000313" key="2">
    <source>
        <dbReference type="Proteomes" id="UP001497472"/>
    </source>
</evidence>
<keyword evidence="2" id="KW-1185">Reference proteome</keyword>
<name>A0AAV1K4F6_9NEOP</name>